<evidence type="ECO:0000313" key="4">
    <source>
        <dbReference type="EMBL" id="NEE07373.1"/>
    </source>
</evidence>
<evidence type="ECO:0000256" key="3">
    <source>
        <dbReference type="SAM" id="SignalP"/>
    </source>
</evidence>
<feature type="signal peptide" evidence="3">
    <location>
        <begin position="1"/>
        <end position="24"/>
    </location>
</feature>
<evidence type="ECO:0008006" key="5">
    <source>
        <dbReference type="Google" id="ProtNLM"/>
    </source>
</evidence>
<evidence type="ECO:0000256" key="2">
    <source>
        <dbReference type="SAM" id="MobiDB-lite"/>
    </source>
</evidence>
<dbReference type="Gene3D" id="2.130.10.130">
    <property type="entry name" value="Integrin alpha, N-terminal"/>
    <property type="match status" value="1"/>
</dbReference>
<evidence type="ECO:0000256" key="1">
    <source>
        <dbReference type="ARBA" id="ARBA00022729"/>
    </source>
</evidence>
<dbReference type="AlphaFoldDB" id="A0A6G3WPM0"/>
<accession>A0A6G3WPM0</accession>
<organism evidence="4">
    <name type="scientific">Streptomyces sp. SID7499</name>
    <dbReference type="NCBI Taxonomy" id="2706086"/>
    <lineage>
        <taxon>Bacteria</taxon>
        <taxon>Bacillati</taxon>
        <taxon>Actinomycetota</taxon>
        <taxon>Actinomycetes</taxon>
        <taxon>Kitasatosporales</taxon>
        <taxon>Streptomycetaceae</taxon>
        <taxon>Streptomyces</taxon>
    </lineage>
</organism>
<dbReference type="InterPro" id="IPR028994">
    <property type="entry name" value="Integrin_alpha_N"/>
</dbReference>
<gene>
    <name evidence="4" type="ORF">G3M58_13045</name>
</gene>
<feature type="chain" id="PRO_5026033933" description="Esterase" evidence="3">
    <location>
        <begin position="25"/>
        <end position="97"/>
    </location>
</feature>
<keyword evidence="1 3" id="KW-0732">Signal</keyword>
<proteinExistence type="predicted"/>
<dbReference type="Pfam" id="PF01839">
    <property type="entry name" value="FG-GAP"/>
    <property type="match status" value="1"/>
</dbReference>
<name>A0A6G3WPM0_9ACTN</name>
<reference evidence="4" key="1">
    <citation type="submission" date="2020-01" db="EMBL/GenBank/DDBJ databases">
        <title>Insect and environment-associated Actinomycetes.</title>
        <authorList>
            <person name="Currrie C."/>
            <person name="Chevrette M."/>
            <person name="Carlson C."/>
            <person name="Stubbendieck R."/>
            <person name="Wendt-Pienkowski E."/>
        </authorList>
    </citation>
    <scope>NUCLEOTIDE SEQUENCE</scope>
    <source>
        <strain evidence="4">SID7499</strain>
    </source>
</reference>
<dbReference type="EMBL" id="JAAGMN010001394">
    <property type="protein sequence ID" value="NEE07373.1"/>
    <property type="molecule type" value="Genomic_DNA"/>
</dbReference>
<feature type="region of interest" description="Disordered" evidence="2">
    <location>
        <begin position="76"/>
        <end position="97"/>
    </location>
</feature>
<dbReference type="SUPFAM" id="SSF69318">
    <property type="entry name" value="Integrin alpha N-terminal domain"/>
    <property type="match status" value="1"/>
</dbReference>
<sequence length="97" mass="9391">MENGALLVAVVMGAPLLTAAPAVAHGAVPGDVNGDGHRDAALPAPGANAAGKAGARAVVVLYGAKSGLSTSRRAVIRQNSPGAPGTAETEDHFGVKA</sequence>
<dbReference type="InterPro" id="IPR013517">
    <property type="entry name" value="FG-GAP"/>
</dbReference>
<protein>
    <recommendedName>
        <fullName evidence="5">Esterase</fullName>
    </recommendedName>
</protein>
<comment type="caution">
    <text evidence="4">The sequence shown here is derived from an EMBL/GenBank/DDBJ whole genome shotgun (WGS) entry which is preliminary data.</text>
</comment>